<dbReference type="InterPro" id="IPR011006">
    <property type="entry name" value="CheY-like_superfamily"/>
</dbReference>
<dbReference type="Pfam" id="PF00072">
    <property type="entry name" value="Response_reg"/>
    <property type="match status" value="1"/>
</dbReference>
<reference evidence="5 6" key="1">
    <citation type="submission" date="2007-01" db="EMBL/GenBank/DDBJ databases">
        <authorList>
            <person name="Haygood M."/>
            <person name="Podell S."/>
            <person name="Anderson C."/>
            <person name="Hopkinson B."/>
            <person name="Roe K."/>
            <person name="Barbeau K."/>
            <person name="Gaasterland T."/>
            <person name="Ferriera S."/>
            <person name="Johnson J."/>
            <person name="Kravitz S."/>
            <person name="Beeson K."/>
            <person name="Sutton G."/>
            <person name="Rogers Y.-H."/>
            <person name="Friedman R."/>
            <person name="Frazier M."/>
            <person name="Venter J.C."/>
        </authorList>
    </citation>
    <scope>NUCLEOTIDE SEQUENCE [LARGE SCALE GENOMIC DNA]</scope>
    <source>
        <strain evidence="5 6">ATCC 23134</strain>
    </source>
</reference>
<dbReference type="PROSITE" id="PS50110">
    <property type="entry name" value="RESPONSE_REGULATORY"/>
    <property type="match status" value="1"/>
</dbReference>
<evidence type="ECO:0000313" key="6">
    <source>
        <dbReference type="Proteomes" id="UP000004095"/>
    </source>
</evidence>
<evidence type="ECO:0000256" key="1">
    <source>
        <dbReference type="ARBA" id="ARBA00022553"/>
    </source>
</evidence>
<keyword evidence="1 3" id="KW-0597">Phosphoprotein</keyword>
<dbReference type="InterPro" id="IPR016032">
    <property type="entry name" value="Sig_transdc_resp-reg_C-effctor"/>
</dbReference>
<dbReference type="GO" id="GO:0006355">
    <property type="term" value="P:regulation of DNA-templated transcription"/>
    <property type="evidence" value="ECO:0007669"/>
    <property type="project" value="InterPro"/>
</dbReference>
<comment type="caution">
    <text evidence="5">The sequence shown here is derived from an EMBL/GenBank/DDBJ whole genome shotgun (WGS) entry which is preliminary data.</text>
</comment>
<dbReference type="Proteomes" id="UP000004095">
    <property type="component" value="Unassembled WGS sequence"/>
</dbReference>
<dbReference type="eggNOG" id="COG3437">
    <property type="taxonomic scope" value="Bacteria"/>
</dbReference>
<dbReference type="SMART" id="SM00448">
    <property type="entry name" value="REC"/>
    <property type="match status" value="1"/>
</dbReference>
<feature type="modified residue" description="4-aspartylphosphate" evidence="3">
    <location>
        <position position="61"/>
    </location>
</feature>
<accession>A1ZCZ7</accession>
<protein>
    <submittedName>
        <fullName evidence="5">Response regulator receiver</fullName>
    </submittedName>
</protein>
<feature type="domain" description="Response regulatory" evidence="4">
    <location>
        <begin position="10"/>
        <end position="129"/>
    </location>
</feature>
<evidence type="ECO:0000259" key="4">
    <source>
        <dbReference type="PROSITE" id="PS50110"/>
    </source>
</evidence>
<dbReference type="AlphaFoldDB" id="A1ZCZ7"/>
<dbReference type="Pfam" id="PF00196">
    <property type="entry name" value="GerE"/>
    <property type="match status" value="1"/>
</dbReference>
<evidence type="ECO:0000313" key="5">
    <source>
        <dbReference type="EMBL" id="EAY31535.1"/>
    </source>
</evidence>
<dbReference type="RefSeq" id="WP_002693211.1">
    <property type="nucleotide sequence ID" value="NZ_AAWS01000002.1"/>
</dbReference>
<dbReference type="SMART" id="SM00421">
    <property type="entry name" value="HTH_LUXR"/>
    <property type="match status" value="1"/>
</dbReference>
<organism evidence="5 6">
    <name type="scientific">Microscilla marina ATCC 23134</name>
    <dbReference type="NCBI Taxonomy" id="313606"/>
    <lineage>
        <taxon>Bacteria</taxon>
        <taxon>Pseudomonadati</taxon>
        <taxon>Bacteroidota</taxon>
        <taxon>Cytophagia</taxon>
        <taxon>Cytophagales</taxon>
        <taxon>Microscillaceae</taxon>
        <taxon>Microscilla</taxon>
    </lineage>
</organism>
<dbReference type="GO" id="GO:0003677">
    <property type="term" value="F:DNA binding"/>
    <property type="evidence" value="ECO:0007669"/>
    <property type="project" value="UniProtKB-KW"/>
</dbReference>
<keyword evidence="6" id="KW-1185">Reference proteome</keyword>
<dbReference type="SUPFAM" id="SSF46894">
    <property type="entry name" value="C-terminal effector domain of the bipartite response regulators"/>
    <property type="match status" value="1"/>
</dbReference>
<proteinExistence type="predicted"/>
<dbReference type="PANTHER" id="PTHR44591">
    <property type="entry name" value="STRESS RESPONSE REGULATOR PROTEIN 1"/>
    <property type="match status" value="1"/>
</dbReference>
<dbReference type="Gene3D" id="3.40.50.2300">
    <property type="match status" value="1"/>
</dbReference>
<keyword evidence="2" id="KW-0238">DNA-binding</keyword>
<dbReference type="EMBL" id="AAWS01000002">
    <property type="protein sequence ID" value="EAY31535.1"/>
    <property type="molecule type" value="Genomic_DNA"/>
</dbReference>
<dbReference type="InterPro" id="IPR001789">
    <property type="entry name" value="Sig_transdc_resp-reg_receiver"/>
</dbReference>
<dbReference type="OrthoDB" id="1523128at2"/>
<dbReference type="PANTHER" id="PTHR44591:SF3">
    <property type="entry name" value="RESPONSE REGULATORY DOMAIN-CONTAINING PROTEIN"/>
    <property type="match status" value="1"/>
</dbReference>
<evidence type="ECO:0000256" key="2">
    <source>
        <dbReference type="ARBA" id="ARBA00023125"/>
    </source>
</evidence>
<dbReference type="GO" id="GO:0000160">
    <property type="term" value="P:phosphorelay signal transduction system"/>
    <property type="evidence" value="ECO:0007669"/>
    <property type="project" value="InterPro"/>
</dbReference>
<name>A1ZCZ7_MICM2</name>
<dbReference type="InterPro" id="IPR000792">
    <property type="entry name" value="Tscrpt_reg_LuxR_C"/>
</dbReference>
<evidence type="ECO:0000256" key="3">
    <source>
        <dbReference type="PROSITE-ProRule" id="PRU00169"/>
    </source>
</evidence>
<dbReference type="InterPro" id="IPR050595">
    <property type="entry name" value="Bact_response_regulator"/>
</dbReference>
<sequence>MSLNALTSANILVVDDQSDNVQTMTRYLEEASESYDLLTASNGKIAYNVAQKLLPDLIITDWDMPQMNGLQLTQALKQTPLTKDIPILLITGVYTTTENLKAALDAGAFDYVRKPIQKIELWARVKSVLSLMHSYKTIKSQHQEIERKNRLIKEQKDRELNTKILELHQKTQILRTIQERLEKIDIKEKASASKEVTKIVRYIDNSLDLENEWQNFKNYFEKVHPRFFTLLQEEYPKLTTEDLRYCAYVKTHMSNKEIANLLNINTESVRTHKYRLKKKLGLPKNVELKDFINQLIV</sequence>
<dbReference type="InterPro" id="IPR036388">
    <property type="entry name" value="WH-like_DNA-bd_sf"/>
</dbReference>
<dbReference type="Gene3D" id="1.10.10.10">
    <property type="entry name" value="Winged helix-like DNA-binding domain superfamily/Winged helix DNA-binding domain"/>
    <property type="match status" value="1"/>
</dbReference>
<gene>
    <name evidence="5" type="ORF">M23134_05041</name>
</gene>
<dbReference type="SUPFAM" id="SSF52172">
    <property type="entry name" value="CheY-like"/>
    <property type="match status" value="1"/>
</dbReference>